<dbReference type="HOGENOM" id="CLU_040997_0_0_2"/>
<evidence type="ECO:0000313" key="8">
    <source>
        <dbReference type="Proteomes" id="UP000001137"/>
    </source>
</evidence>
<dbReference type="OrthoDB" id="21365at2157"/>
<evidence type="ECO:0000256" key="3">
    <source>
        <dbReference type="ARBA" id="ARBA00023125"/>
    </source>
</evidence>
<keyword evidence="3" id="KW-0238">DNA-binding</keyword>
<dbReference type="KEGG" id="cma:Cmaq_0405"/>
<evidence type="ECO:0000256" key="4">
    <source>
        <dbReference type="ARBA" id="ARBA00023172"/>
    </source>
</evidence>
<dbReference type="Pfam" id="PF01385">
    <property type="entry name" value="OrfB_IS605"/>
    <property type="match status" value="1"/>
</dbReference>
<organism evidence="7 8">
    <name type="scientific">Caldivirga maquilingensis (strain ATCC 700844 / DSM 13496 / JCM 10307 / IC-167)</name>
    <dbReference type="NCBI Taxonomy" id="397948"/>
    <lineage>
        <taxon>Archaea</taxon>
        <taxon>Thermoproteota</taxon>
        <taxon>Thermoprotei</taxon>
        <taxon>Thermoproteales</taxon>
        <taxon>Thermoproteaceae</taxon>
        <taxon>Caldivirga</taxon>
    </lineage>
</organism>
<dbReference type="GO" id="GO:0003677">
    <property type="term" value="F:DNA binding"/>
    <property type="evidence" value="ECO:0007669"/>
    <property type="project" value="UniProtKB-KW"/>
</dbReference>
<dbReference type="STRING" id="397948.Cmaq_0405"/>
<name>A8MBQ7_CALMQ</name>
<evidence type="ECO:0000313" key="7">
    <source>
        <dbReference type="EMBL" id="ABW01250.1"/>
    </source>
</evidence>
<feature type="domain" description="Cas12f1-like TNB" evidence="6">
    <location>
        <begin position="293"/>
        <end position="358"/>
    </location>
</feature>
<feature type="domain" description="Probable transposase IS891/IS1136/IS1341" evidence="5">
    <location>
        <begin position="163"/>
        <end position="277"/>
    </location>
</feature>
<dbReference type="Proteomes" id="UP000001137">
    <property type="component" value="Chromosome"/>
</dbReference>
<dbReference type="InterPro" id="IPR001959">
    <property type="entry name" value="Transposase"/>
</dbReference>
<evidence type="ECO:0000256" key="2">
    <source>
        <dbReference type="ARBA" id="ARBA00022578"/>
    </source>
</evidence>
<accession>A8MBQ7</accession>
<dbReference type="GO" id="GO:0032196">
    <property type="term" value="P:transposition"/>
    <property type="evidence" value="ECO:0007669"/>
    <property type="project" value="UniProtKB-KW"/>
</dbReference>
<evidence type="ECO:0000256" key="1">
    <source>
        <dbReference type="ARBA" id="ARBA00008761"/>
    </source>
</evidence>
<keyword evidence="2" id="KW-0815">Transposition</keyword>
<dbReference type="AlphaFoldDB" id="A8MBQ7"/>
<dbReference type="NCBIfam" id="NF040570">
    <property type="entry name" value="guided_TnpB"/>
    <property type="match status" value="1"/>
</dbReference>
<keyword evidence="4" id="KW-0233">DNA recombination</keyword>
<gene>
    <name evidence="7" type="ordered locus">Cmaq_0405</name>
</gene>
<dbReference type="eggNOG" id="arCOG00683">
    <property type="taxonomic scope" value="Archaea"/>
</dbReference>
<sequence>MKRSNIVKLIVDEETKKRLLGLLEVYRACWNTVNWLRMQQFKNHERVGFGETEKETYEKFKRILKVNAQQVTRKNAEAWRSFFALIKEKRQNKNLKPRPPGYWKQGIILVRNDRYTIDEEKREIYLKDFKMRLKYAGKLKWKGKQGRLEIHYDEVRGRFYAFIPMSVEDVKPKESGLKASIDLGIVNLVTMFIENGKWFLFKGGSILSQYEYYSKKIAITQKKLALHGQRRSRRLSMLYRKRSLFMRHVVNSMVRRIMNILSKEGVIEVRVGYPKEITKNHGNKLTVNFWNYRLIIRRLKEVGEELGIKVIEVNEAYTSKTCTLCGETHPNGRIHRGLFKCPRMGKVINADLNAAVNILRMHISPSPSEAGVGGYSRGGIGVIGLKTQPVVYRWTNGAGWRSSSTSNEAMRMKAVNHKPMNHPKGNPTL</sequence>
<evidence type="ECO:0000259" key="5">
    <source>
        <dbReference type="Pfam" id="PF01385"/>
    </source>
</evidence>
<dbReference type="RefSeq" id="WP_012185470.1">
    <property type="nucleotide sequence ID" value="NC_009954.1"/>
</dbReference>
<reference evidence="7 8" key="1">
    <citation type="submission" date="2007-10" db="EMBL/GenBank/DDBJ databases">
        <title>Complete sequence of Caldivirga maquilingensis IC-167.</title>
        <authorList>
            <consortium name="US DOE Joint Genome Institute"/>
            <person name="Copeland A."/>
            <person name="Lucas S."/>
            <person name="Lapidus A."/>
            <person name="Barry K."/>
            <person name="Glavina del Rio T."/>
            <person name="Dalin E."/>
            <person name="Tice H."/>
            <person name="Pitluck S."/>
            <person name="Saunders E."/>
            <person name="Brettin T."/>
            <person name="Bruce D."/>
            <person name="Detter J.C."/>
            <person name="Han C."/>
            <person name="Schmutz J."/>
            <person name="Larimer F."/>
            <person name="Land M."/>
            <person name="Hauser L."/>
            <person name="Kyrpides N."/>
            <person name="Ivanova N."/>
            <person name="Biddle J.F."/>
            <person name="Zhang Z."/>
            <person name="Fitz-Gibbon S.T."/>
            <person name="Lowe T.M."/>
            <person name="Saltikov C."/>
            <person name="House C.H."/>
            <person name="Richardson P."/>
        </authorList>
    </citation>
    <scope>NUCLEOTIDE SEQUENCE [LARGE SCALE GENOMIC DNA]</scope>
    <source>
        <strain evidence="8">ATCC 700844 / DSM 13496 / JCM 10307 / IC-167</strain>
    </source>
</reference>
<evidence type="ECO:0000259" key="6">
    <source>
        <dbReference type="Pfam" id="PF07282"/>
    </source>
</evidence>
<dbReference type="InterPro" id="IPR010095">
    <property type="entry name" value="Cas12f1-like_TNB"/>
</dbReference>
<keyword evidence="8" id="KW-1185">Reference proteome</keyword>
<protein>
    <submittedName>
        <fullName evidence="7">Transposase, IS605 OrfB family</fullName>
    </submittedName>
</protein>
<dbReference type="EMBL" id="CP000852">
    <property type="protein sequence ID" value="ABW01250.1"/>
    <property type="molecule type" value="Genomic_DNA"/>
</dbReference>
<dbReference type="GO" id="GO:0006310">
    <property type="term" value="P:DNA recombination"/>
    <property type="evidence" value="ECO:0007669"/>
    <property type="project" value="UniProtKB-KW"/>
</dbReference>
<comment type="similarity">
    <text evidence="1">In the C-terminal section; belongs to the transposase 35 family.</text>
</comment>
<proteinExistence type="inferred from homology"/>
<dbReference type="Pfam" id="PF07282">
    <property type="entry name" value="Cas12f1-like_TNB"/>
    <property type="match status" value="1"/>
</dbReference>
<dbReference type="GeneID" id="5709513"/>